<dbReference type="SUPFAM" id="SSF56176">
    <property type="entry name" value="FAD-binding/transporter-associated domain-like"/>
    <property type="match status" value="1"/>
</dbReference>
<keyword evidence="3" id="KW-0285">Flavoprotein</keyword>
<dbReference type="Gene3D" id="3.30.465.10">
    <property type="match status" value="1"/>
</dbReference>
<dbReference type="InterPro" id="IPR051914">
    <property type="entry name" value="FAD-linked_OxidoTrans_Type4"/>
</dbReference>
<dbReference type="Gene3D" id="3.30.43.10">
    <property type="entry name" value="Uridine Diphospho-n-acetylenolpyruvylglucosamine Reductase, domain 2"/>
    <property type="match status" value="1"/>
</dbReference>
<keyword evidence="5" id="KW-0560">Oxidoreductase</keyword>
<dbReference type="SUPFAM" id="SSF55103">
    <property type="entry name" value="FAD-linked oxidases, C-terminal domain"/>
    <property type="match status" value="1"/>
</dbReference>
<dbReference type="Pfam" id="PF01565">
    <property type="entry name" value="FAD_binding_4"/>
    <property type="match status" value="1"/>
</dbReference>
<evidence type="ECO:0000313" key="7">
    <source>
        <dbReference type="EMBL" id="SDF22210.1"/>
    </source>
</evidence>
<dbReference type="Gene3D" id="3.30.70.2190">
    <property type="match status" value="1"/>
</dbReference>
<dbReference type="InterPro" id="IPR016166">
    <property type="entry name" value="FAD-bd_PCMH"/>
</dbReference>
<dbReference type="AlphaFoldDB" id="A0A1G7JB97"/>
<keyword evidence="4" id="KW-0274">FAD</keyword>
<reference evidence="8" key="1">
    <citation type="submission" date="2016-10" db="EMBL/GenBank/DDBJ databases">
        <authorList>
            <person name="Varghese N."/>
            <person name="Submissions S."/>
        </authorList>
    </citation>
    <scope>NUCLEOTIDE SEQUENCE [LARGE SCALE GENOMIC DNA]</scope>
    <source>
        <strain evidence="8">DSM 23256</strain>
    </source>
</reference>
<evidence type="ECO:0000256" key="3">
    <source>
        <dbReference type="ARBA" id="ARBA00022630"/>
    </source>
</evidence>
<dbReference type="Proteomes" id="UP000243333">
    <property type="component" value="Unassembled WGS sequence"/>
</dbReference>
<dbReference type="FunFam" id="3.30.70.2740:FF:000001">
    <property type="entry name" value="D-lactate dehydrogenase mitochondrial"/>
    <property type="match status" value="1"/>
</dbReference>
<evidence type="ECO:0000259" key="6">
    <source>
        <dbReference type="PROSITE" id="PS51387"/>
    </source>
</evidence>
<dbReference type="Gene3D" id="1.10.45.10">
    <property type="entry name" value="Vanillyl-alcohol Oxidase, Chain A, domain 4"/>
    <property type="match status" value="1"/>
</dbReference>
<proteinExistence type="inferred from homology"/>
<dbReference type="Pfam" id="PF02913">
    <property type="entry name" value="FAD-oxidase_C"/>
    <property type="match status" value="1"/>
</dbReference>
<organism evidence="7 8">
    <name type="scientific">Sporolituus thermophilus DSM 23256</name>
    <dbReference type="NCBI Taxonomy" id="1123285"/>
    <lineage>
        <taxon>Bacteria</taxon>
        <taxon>Bacillati</taxon>
        <taxon>Bacillota</taxon>
        <taxon>Negativicutes</taxon>
        <taxon>Selenomonadales</taxon>
        <taxon>Sporomusaceae</taxon>
        <taxon>Sporolituus</taxon>
    </lineage>
</organism>
<dbReference type="InterPro" id="IPR006094">
    <property type="entry name" value="Oxid_FAD_bind_N"/>
</dbReference>
<dbReference type="InterPro" id="IPR004113">
    <property type="entry name" value="FAD-bd_oxidored_4_C"/>
</dbReference>
<sequence>MEREIINQLIQIVGAENVLMQTEELMCYSYDATPGFSQPPAAVVMPGSTAEVSQVLALANSEKIPVYPRGSGTNLSAGAVPMKGGIVLLMTRMNKIIEIDAANLVAVAEPGIVVADLNREVEKLGLIYPPDPGTVATATLGGTVAENSGGLRGLKYGVSKHYVMGLEVVLADGRILNTGGKNVKDVAGYDLTKLMTGSEGTLGVITKIMVKLVPAPEAKKSILAIFDDLDNAGKAVANIIANRIIPATLEIMDNTTIRTVEDYARIGLPTDAEAVLLIEVDGIPEVVEKDAAKVSEQLKANKATEIIVAKDDVERDKIWAARRAALPALAKLRPTTLVEDATVPRSKVPDMIRAVSQIAAKYGVTIGTFGHAGDGNLHPTIVCDLRNQEETERVYQAMDEIFTAALNLGGTLSGEHGIGLGKLKYMEKQFGPVGMATMRAIKQALDPNGILNPGKLVGEW</sequence>
<dbReference type="PROSITE" id="PS51387">
    <property type="entry name" value="FAD_PCMH"/>
    <property type="match status" value="1"/>
</dbReference>
<evidence type="ECO:0000256" key="5">
    <source>
        <dbReference type="ARBA" id="ARBA00023002"/>
    </source>
</evidence>
<dbReference type="PANTHER" id="PTHR42934:SF2">
    <property type="entry name" value="GLYCOLATE OXIDASE SUBUNIT GLCD"/>
    <property type="match status" value="1"/>
</dbReference>
<dbReference type="PANTHER" id="PTHR42934">
    <property type="entry name" value="GLYCOLATE OXIDASE SUBUNIT GLCD"/>
    <property type="match status" value="1"/>
</dbReference>
<evidence type="ECO:0000256" key="2">
    <source>
        <dbReference type="ARBA" id="ARBA00008000"/>
    </source>
</evidence>
<dbReference type="OrthoDB" id="9767256at2"/>
<evidence type="ECO:0000256" key="1">
    <source>
        <dbReference type="ARBA" id="ARBA00001974"/>
    </source>
</evidence>
<evidence type="ECO:0000313" key="8">
    <source>
        <dbReference type="Proteomes" id="UP000243333"/>
    </source>
</evidence>
<comment type="similarity">
    <text evidence="2">Belongs to the FAD-binding oxidoreductase/transferase type 4 family.</text>
</comment>
<dbReference type="InterPro" id="IPR016167">
    <property type="entry name" value="FAD-bd_PCMH_sub1"/>
</dbReference>
<protein>
    <submittedName>
        <fullName evidence="7">Glycolate oxidase</fullName>
    </submittedName>
</protein>
<evidence type="ECO:0000256" key="4">
    <source>
        <dbReference type="ARBA" id="ARBA00022827"/>
    </source>
</evidence>
<dbReference type="InterPro" id="IPR016169">
    <property type="entry name" value="FAD-bd_PCMH_sub2"/>
</dbReference>
<dbReference type="Gene3D" id="3.30.70.2740">
    <property type="match status" value="1"/>
</dbReference>
<dbReference type="RefSeq" id="WP_093688434.1">
    <property type="nucleotide sequence ID" value="NZ_FNBU01000004.1"/>
</dbReference>
<dbReference type="STRING" id="1123285.SAMN05660235_00866"/>
<dbReference type="InterPro" id="IPR036318">
    <property type="entry name" value="FAD-bd_PCMH-like_sf"/>
</dbReference>
<dbReference type="GO" id="GO:0016491">
    <property type="term" value="F:oxidoreductase activity"/>
    <property type="evidence" value="ECO:0007669"/>
    <property type="project" value="UniProtKB-KW"/>
</dbReference>
<dbReference type="InterPro" id="IPR016164">
    <property type="entry name" value="FAD-linked_Oxase-like_C"/>
</dbReference>
<dbReference type="FunFam" id="1.10.45.10:FF:000001">
    <property type="entry name" value="D-lactate dehydrogenase mitochondrial"/>
    <property type="match status" value="1"/>
</dbReference>
<dbReference type="InterPro" id="IPR016171">
    <property type="entry name" value="Vanillyl_alc_oxidase_C-sub2"/>
</dbReference>
<feature type="domain" description="FAD-binding PCMH-type" evidence="6">
    <location>
        <begin position="36"/>
        <end position="215"/>
    </location>
</feature>
<accession>A0A1G7JB97</accession>
<dbReference type="GO" id="GO:0071949">
    <property type="term" value="F:FAD binding"/>
    <property type="evidence" value="ECO:0007669"/>
    <property type="project" value="InterPro"/>
</dbReference>
<gene>
    <name evidence="7" type="ORF">SAMN05660235_00866</name>
</gene>
<dbReference type="EMBL" id="FNBU01000004">
    <property type="protein sequence ID" value="SDF22210.1"/>
    <property type="molecule type" value="Genomic_DNA"/>
</dbReference>
<comment type="cofactor">
    <cofactor evidence="1">
        <name>FAD</name>
        <dbReference type="ChEBI" id="CHEBI:57692"/>
    </cofactor>
</comment>
<keyword evidence="8" id="KW-1185">Reference proteome</keyword>
<name>A0A1G7JB97_9FIRM</name>